<dbReference type="Proteomes" id="UP000294958">
    <property type="component" value="Unassembled WGS sequence"/>
</dbReference>
<evidence type="ECO:0000259" key="1">
    <source>
        <dbReference type="Pfam" id="PF06568"/>
    </source>
</evidence>
<gene>
    <name evidence="2" type="ORF">BG36_12120</name>
    <name evidence="3" type="ORF">DES43_1365</name>
</gene>
<sequence length="94" mass="10044">MTACDAAADISRMSVRPSALARVGLGALRFVTLWRNRRAFNRLCDLTETELADIGISRGDLDDARGVRFTGDPTARLMAIADARGDAVGPAQPV</sequence>
<evidence type="ECO:0000313" key="5">
    <source>
        <dbReference type="Proteomes" id="UP000294958"/>
    </source>
</evidence>
<dbReference type="RefSeq" id="WP_035029572.1">
    <property type="nucleotide sequence ID" value="NZ_KK073896.1"/>
</dbReference>
<name>A0A011V5J7_9HYPH</name>
<feature type="domain" description="YjiS-like" evidence="1">
    <location>
        <begin position="34"/>
        <end position="61"/>
    </location>
</feature>
<reference evidence="3 5" key="2">
    <citation type="submission" date="2019-03" db="EMBL/GenBank/DDBJ databases">
        <title>Genomic Encyclopedia of Type Strains, Phase IV (KMG-IV): sequencing the most valuable type-strain genomes for metagenomic binning, comparative biology and taxonomic classification.</title>
        <authorList>
            <person name="Goeker M."/>
        </authorList>
    </citation>
    <scope>NUCLEOTIDE SEQUENCE [LARGE SCALE GENOMIC DNA]</scope>
    <source>
        <strain evidence="3 5">DSM 11603</strain>
    </source>
</reference>
<organism evidence="2 4">
    <name type="scientific">Aquamicrobium defluvii</name>
    <dbReference type="NCBI Taxonomy" id="69279"/>
    <lineage>
        <taxon>Bacteria</taxon>
        <taxon>Pseudomonadati</taxon>
        <taxon>Pseudomonadota</taxon>
        <taxon>Alphaproteobacteria</taxon>
        <taxon>Hyphomicrobiales</taxon>
        <taxon>Phyllobacteriaceae</taxon>
        <taxon>Aquamicrobium</taxon>
    </lineage>
</organism>
<proteinExistence type="predicted"/>
<keyword evidence="5" id="KW-1185">Reference proteome</keyword>
<reference evidence="2 4" key="1">
    <citation type="submission" date="2014-02" db="EMBL/GenBank/DDBJ databases">
        <title>Aquamicrobium defluvii Genome sequencing.</title>
        <authorList>
            <person name="Wang X."/>
        </authorList>
    </citation>
    <scope>NUCLEOTIDE SEQUENCE [LARGE SCALE GENOMIC DNA]</scope>
    <source>
        <strain evidence="2 4">W13Z1</strain>
    </source>
</reference>
<dbReference type="EMBL" id="SNZF01000036">
    <property type="protein sequence ID" value="TDR31101.1"/>
    <property type="molecule type" value="Genomic_DNA"/>
</dbReference>
<evidence type="ECO:0000313" key="3">
    <source>
        <dbReference type="EMBL" id="TDR31101.1"/>
    </source>
</evidence>
<dbReference type="Proteomes" id="UP000019849">
    <property type="component" value="Unassembled WGS sequence"/>
</dbReference>
<dbReference type="InterPro" id="IPR009506">
    <property type="entry name" value="YjiS-like"/>
</dbReference>
<dbReference type="HOGENOM" id="CLU_2356468_0_0_5"/>
<evidence type="ECO:0000313" key="2">
    <source>
        <dbReference type="EMBL" id="EXL03725.1"/>
    </source>
</evidence>
<dbReference type="AlphaFoldDB" id="A0A011V5J7"/>
<protein>
    <submittedName>
        <fullName evidence="3">Uncharacterized protein DUF1127</fullName>
    </submittedName>
</protein>
<dbReference type="Pfam" id="PF06568">
    <property type="entry name" value="YjiS-like"/>
    <property type="match status" value="1"/>
</dbReference>
<dbReference type="PATRIC" id="fig|69279.3.peg.3514"/>
<dbReference type="EMBL" id="JENY01000024">
    <property type="protein sequence ID" value="EXL03725.1"/>
    <property type="molecule type" value="Genomic_DNA"/>
</dbReference>
<accession>A0A011V5J7</accession>
<evidence type="ECO:0000313" key="4">
    <source>
        <dbReference type="Proteomes" id="UP000019849"/>
    </source>
</evidence>
<comment type="caution">
    <text evidence="2">The sequence shown here is derived from an EMBL/GenBank/DDBJ whole genome shotgun (WGS) entry which is preliminary data.</text>
</comment>